<reference evidence="3" key="1">
    <citation type="submission" date="2020-08" db="EMBL/GenBank/DDBJ databases">
        <title>Genome public.</title>
        <authorList>
            <person name="Liu C."/>
            <person name="Sun Q."/>
        </authorList>
    </citation>
    <scope>NUCLEOTIDE SEQUENCE</scope>
    <source>
        <strain evidence="3">NSJ-51</strain>
    </source>
</reference>
<feature type="transmembrane region" description="Helical" evidence="2">
    <location>
        <begin position="21"/>
        <end position="40"/>
    </location>
</feature>
<dbReference type="InterPro" id="IPR036259">
    <property type="entry name" value="MFS_trans_sf"/>
</dbReference>
<comment type="caution">
    <text evidence="3">The sequence shown here is derived from an EMBL/GenBank/DDBJ whole genome shotgun (WGS) entry which is preliminary data.</text>
</comment>
<dbReference type="Pfam" id="PF07690">
    <property type="entry name" value="MFS_1"/>
    <property type="match status" value="1"/>
</dbReference>
<dbReference type="GO" id="GO:0022857">
    <property type="term" value="F:transmembrane transporter activity"/>
    <property type="evidence" value="ECO:0007669"/>
    <property type="project" value="InterPro"/>
</dbReference>
<feature type="transmembrane region" description="Helical" evidence="2">
    <location>
        <begin position="279"/>
        <end position="296"/>
    </location>
</feature>
<dbReference type="SUPFAM" id="SSF103473">
    <property type="entry name" value="MFS general substrate transporter"/>
    <property type="match status" value="1"/>
</dbReference>
<dbReference type="Gene3D" id="1.20.1250.20">
    <property type="entry name" value="MFS general substrate transporter like domains"/>
    <property type="match status" value="1"/>
</dbReference>
<keyword evidence="4" id="KW-1185">Reference proteome</keyword>
<dbReference type="GO" id="GO:0005886">
    <property type="term" value="C:plasma membrane"/>
    <property type="evidence" value="ECO:0007669"/>
    <property type="project" value="UniProtKB-SubCell"/>
</dbReference>
<evidence type="ECO:0000313" key="4">
    <source>
        <dbReference type="Proteomes" id="UP000661435"/>
    </source>
</evidence>
<feature type="transmembrane region" description="Helical" evidence="2">
    <location>
        <begin position="251"/>
        <end position="272"/>
    </location>
</feature>
<dbReference type="PANTHER" id="PTHR23530">
    <property type="entry name" value="TRANSPORT PROTEIN-RELATED"/>
    <property type="match status" value="1"/>
</dbReference>
<feature type="transmembrane region" description="Helical" evidence="2">
    <location>
        <begin position="339"/>
        <end position="362"/>
    </location>
</feature>
<keyword evidence="2" id="KW-0812">Transmembrane</keyword>
<evidence type="ECO:0000256" key="2">
    <source>
        <dbReference type="SAM" id="Phobius"/>
    </source>
</evidence>
<protein>
    <submittedName>
        <fullName evidence="3">MFS transporter</fullName>
    </submittedName>
</protein>
<dbReference type="EMBL" id="JACOPP010000003">
    <property type="protein sequence ID" value="MBC5732910.1"/>
    <property type="molecule type" value="Genomic_DNA"/>
</dbReference>
<dbReference type="PANTHER" id="PTHR23530:SF1">
    <property type="entry name" value="PERMEASE, MAJOR FACILITATOR SUPERFAMILY-RELATED"/>
    <property type="match status" value="1"/>
</dbReference>
<dbReference type="Proteomes" id="UP000661435">
    <property type="component" value="Unassembled WGS sequence"/>
</dbReference>
<comment type="subcellular location">
    <subcellularLocation>
        <location evidence="1">Cell membrane</location>
        <topology evidence="1">Multi-pass membrane protein</topology>
    </subcellularLocation>
</comment>
<gene>
    <name evidence="3" type="ORF">H8S57_04105</name>
</gene>
<keyword evidence="2" id="KW-0472">Membrane</keyword>
<name>A0A8J6JDR4_9FIRM</name>
<dbReference type="InterPro" id="IPR053160">
    <property type="entry name" value="MFS_DHA3_Transporter"/>
</dbReference>
<evidence type="ECO:0000256" key="1">
    <source>
        <dbReference type="ARBA" id="ARBA00004651"/>
    </source>
</evidence>
<feature type="transmembrane region" description="Helical" evidence="2">
    <location>
        <begin position="217"/>
        <end position="239"/>
    </location>
</feature>
<feature type="transmembrane region" description="Helical" evidence="2">
    <location>
        <begin position="138"/>
        <end position="159"/>
    </location>
</feature>
<dbReference type="RefSeq" id="WP_186906805.1">
    <property type="nucleotide sequence ID" value="NZ_JACOPP010000003.1"/>
</dbReference>
<keyword evidence="2" id="KW-1133">Transmembrane helix</keyword>
<proteinExistence type="predicted"/>
<dbReference type="InterPro" id="IPR011701">
    <property type="entry name" value="MFS"/>
</dbReference>
<accession>A0A8J6JDR4</accession>
<sequence length="366" mass="38046">MNLNKQIRRLLLLDGLSNLHLAGTAWVLLLTLRGFTLTQIGLAEGVFHLVSLCCELPSGMLADLLGRKWTLAASRAMGALSALAMITARTGLGVCLAMGLCALGYNLASGTREAITYDSLLQCGQAERYLRVSAWQNIFWRGAGAAALLGAGLTAALGYRLAYGLDILVDVLAVLTALGLTEPAVGAPERRPRLSELPRGFRDCARDAADFLRANPAAAAVMLFNALVGALATLLGFFLQDGLTSAGAGNALLGPLLLLVALGGVAGSRAALLLERLPYRLTGLLCLAGVAAGAALSLTGRLPLLAAGGFLASACDDAFQMLTDARLNAMIPSQRRATLISVSSMTFSLVMIVLSPLTGAVWEGLL</sequence>
<feature type="transmembrane region" description="Helical" evidence="2">
    <location>
        <begin position="78"/>
        <end position="105"/>
    </location>
</feature>
<evidence type="ECO:0000313" key="3">
    <source>
        <dbReference type="EMBL" id="MBC5732910.1"/>
    </source>
</evidence>
<dbReference type="AlphaFoldDB" id="A0A8J6JDR4"/>
<dbReference type="CDD" id="cd06174">
    <property type="entry name" value="MFS"/>
    <property type="match status" value="1"/>
</dbReference>
<organism evidence="3 4">
    <name type="scientific">Lawsonibacter hominis</name>
    <dbReference type="NCBI Taxonomy" id="2763053"/>
    <lineage>
        <taxon>Bacteria</taxon>
        <taxon>Bacillati</taxon>
        <taxon>Bacillota</taxon>
        <taxon>Clostridia</taxon>
        <taxon>Eubacteriales</taxon>
        <taxon>Oscillospiraceae</taxon>
        <taxon>Lawsonibacter</taxon>
    </lineage>
</organism>